<reference evidence="7 8" key="1">
    <citation type="journal article" date="2014" name="BMC Genomics">
        <title>Genome based analysis of type-I polyketide synthase and nonribosomal peptide synthetase gene clusters in seven strains of five representative Nocardia species.</title>
        <authorList>
            <person name="Komaki H."/>
            <person name="Ichikawa N."/>
            <person name="Hosoyama A."/>
            <person name="Takahashi-Nakaguchi A."/>
            <person name="Matsuzawa T."/>
            <person name="Suzuki K."/>
            <person name="Fujita N."/>
            <person name="Gonoi T."/>
        </authorList>
    </citation>
    <scope>NUCLEOTIDE SEQUENCE [LARGE SCALE GENOMIC DNA]</scope>
    <source>
        <strain evidence="7 8">NBRC 15531</strain>
    </source>
</reference>
<keyword evidence="3 5" id="KW-1133">Transmembrane helix</keyword>
<dbReference type="InterPro" id="IPR020846">
    <property type="entry name" value="MFS_dom"/>
</dbReference>
<evidence type="ECO:0000259" key="6">
    <source>
        <dbReference type="PROSITE" id="PS50850"/>
    </source>
</evidence>
<dbReference type="Gene3D" id="1.20.1720.10">
    <property type="entry name" value="Multidrug resistance protein D"/>
    <property type="match status" value="1"/>
</dbReference>
<dbReference type="OrthoDB" id="9781469at2"/>
<feature type="domain" description="Major facilitator superfamily (MFS) profile" evidence="6">
    <location>
        <begin position="27"/>
        <end position="511"/>
    </location>
</feature>
<keyword evidence="4 5" id="KW-0472">Membrane</keyword>
<evidence type="ECO:0000256" key="5">
    <source>
        <dbReference type="SAM" id="Phobius"/>
    </source>
</evidence>
<name>U5EHL9_NOCAS</name>
<evidence type="ECO:0000256" key="1">
    <source>
        <dbReference type="ARBA" id="ARBA00004651"/>
    </source>
</evidence>
<dbReference type="AlphaFoldDB" id="U5EHL9"/>
<feature type="transmembrane region" description="Helical" evidence="5">
    <location>
        <begin position="345"/>
        <end position="364"/>
    </location>
</feature>
<comment type="caution">
    <text evidence="7">The sequence shown here is derived from an EMBL/GenBank/DDBJ whole genome shotgun (WGS) entry which is preliminary data.</text>
</comment>
<dbReference type="eggNOG" id="COG0477">
    <property type="taxonomic scope" value="Bacteria"/>
</dbReference>
<dbReference type="EMBL" id="BAFO02000032">
    <property type="protein sequence ID" value="GAD85896.1"/>
    <property type="molecule type" value="Genomic_DNA"/>
</dbReference>
<evidence type="ECO:0000313" key="8">
    <source>
        <dbReference type="Proteomes" id="UP000017048"/>
    </source>
</evidence>
<dbReference type="RefSeq" id="WP_019047329.1">
    <property type="nucleotide sequence ID" value="NZ_BAFO02000032.1"/>
</dbReference>
<feature type="transmembrane region" description="Helical" evidence="5">
    <location>
        <begin position="152"/>
        <end position="173"/>
    </location>
</feature>
<dbReference type="GO" id="GO:0005886">
    <property type="term" value="C:plasma membrane"/>
    <property type="evidence" value="ECO:0007669"/>
    <property type="project" value="UniProtKB-SubCell"/>
</dbReference>
<dbReference type="GeneID" id="91517749"/>
<keyword evidence="2 5" id="KW-0812">Transmembrane</keyword>
<feature type="transmembrane region" description="Helical" evidence="5">
    <location>
        <begin position="212"/>
        <end position="232"/>
    </location>
</feature>
<accession>U5EHL9</accession>
<dbReference type="Pfam" id="PF07690">
    <property type="entry name" value="MFS_1"/>
    <property type="match status" value="1"/>
</dbReference>
<evidence type="ECO:0000256" key="3">
    <source>
        <dbReference type="ARBA" id="ARBA00022989"/>
    </source>
</evidence>
<protein>
    <submittedName>
        <fullName evidence="7">Drug resistance transporter</fullName>
    </submittedName>
</protein>
<keyword evidence="8" id="KW-1185">Reference proteome</keyword>
<dbReference type="GO" id="GO:0022857">
    <property type="term" value="F:transmembrane transporter activity"/>
    <property type="evidence" value="ECO:0007669"/>
    <property type="project" value="InterPro"/>
</dbReference>
<feature type="transmembrane region" description="Helical" evidence="5">
    <location>
        <begin position="92"/>
        <end position="111"/>
    </location>
</feature>
<dbReference type="SUPFAM" id="SSF103473">
    <property type="entry name" value="MFS general substrate transporter"/>
    <property type="match status" value="1"/>
</dbReference>
<dbReference type="STRING" id="1824.SAMN05444423_102721"/>
<comment type="subcellular location">
    <subcellularLocation>
        <location evidence="1">Cell membrane</location>
        <topology evidence="1">Multi-pass membrane protein</topology>
    </subcellularLocation>
</comment>
<organism evidence="7 8">
    <name type="scientific">Nocardia asteroides NBRC 15531</name>
    <dbReference type="NCBI Taxonomy" id="1110697"/>
    <lineage>
        <taxon>Bacteria</taxon>
        <taxon>Bacillati</taxon>
        <taxon>Actinomycetota</taxon>
        <taxon>Actinomycetes</taxon>
        <taxon>Mycobacteriales</taxon>
        <taxon>Nocardiaceae</taxon>
        <taxon>Nocardia</taxon>
    </lineage>
</organism>
<dbReference type="PROSITE" id="PS50850">
    <property type="entry name" value="MFS"/>
    <property type="match status" value="1"/>
</dbReference>
<evidence type="ECO:0000256" key="4">
    <source>
        <dbReference type="ARBA" id="ARBA00023136"/>
    </source>
</evidence>
<feature type="transmembrane region" description="Helical" evidence="5">
    <location>
        <begin position="244"/>
        <end position="263"/>
    </location>
</feature>
<feature type="transmembrane region" description="Helical" evidence="5">
    <location>
        <begin position="317"/>
        <end position="333"/>
    </location>
</feature>
<dbReference type="Gene3D" id="1.20.1250.20">
    <property type="entry name" value="MFS general substrate transporter like domains"/>
    <property type="match status" value="1"/>
</dbReference>
<feature type="transmembrane region" description="Helical" evidence="5">
    <location>
        <begin position="179"/>
        <end position="200"/>
    </location>
</feature>
<sequence length="515" mass="52104">MEYEPAASPPTSGSGTAVAGRAGTAGVLVAMCTCLVLVVASVSALNLAMPDLAVDLSASTTSLTWIADAYTVALAALVLPIGALGDRFGRRNILIGGTIVFAIGSLAAASVDTTELLISWRAVMGVGAAMIMPGTLSTITAAFPADHRERGVAVWSGFAAAGAIIGLLGAGLLLEQWSWRSIFVAGAVVAVLGGLLALILAPDTKDAERHSLDHPGAWTSAVAIGALVYGIIEGSEAGWTSWRVLASLAVSVVALALYALLGLRNNHPLLDPRLFGIPGFRAGAITILVQFMAVFGFFFVGLQYLQLILGYSPLKSALALVPIAVVVLPTSVLTPRLMRMAGIKAVMGVGLLLLAAGMLALAFLEVDSGYLPFFGGLIVSGLGVGLTSTVGTAVIVGSLRTEQQGVASAMNDATREVGSAVGIALMGSVFASHYKAGLPSIDELPPEAAHAVESSPAAGIHVAGLIGPQGPALADAVRSAFIDGLTASLIAVGVIVAVAGTGALLFAPHQQPIPE</sequence>
<feature type="transmembrane region" description="Helical" evidence="5">
    <location>
        <begin position="65"/>
        <end position="85"/>
    </location>
</feature>
<dbReference type="PANTHER" id="PTHR42718">
    <property type="entry name" value="MAJOR FACILITATOR SUPERFAMILY MULTIDRUG TRANSPORTER MFSC"/>
    <property type="match status" value="1"/>
</dbReference>
<feature type="transmembrane region" description="Helical" evidence="5">
    <location>
        <begin position="485"/>
        <end position="507"/>
    </location>
</feature>
<dbReference type="PANTHER" id="PTHR42718:SF42">
    <property type="entry name" value="EXPORT PROTEIN"/>
    <property type="match status" value="1"/>
</dbReference>
<dbReference type="Proteomes" id="UP000017048">
    <property type="component" value="Unassembled WGS sequence"/>
</dbReference>
<dbReference type="InterPro" id="IPR011701">
    <property type="entry name" value="MFS"/>
</dbReference>
<feature type="transmembrane region" description="Helical" evidence="5">
    <location>
        <begin position="284"/>
        <end position="305"/>
    </location>
</feature>
<evidence type="ECO:0000256" key="2">
    <source>
        <dbReference type="ARBA" id="ARBA00022692"/>
    </source>
</evidence>
<feature type="transmembrane region" description="Helical" evidence="5">
    <location>
        <begin position="25"/>
        <end position="45"/>
    </location>
</feature>
<gene>
    <name evidence="7" type="ORF">NCAST_32_03810</name>
</gene>
<dbReference type="InterPro" id="IPR036259">
    <property type="entry name" value="MFS_trans_sf"/>
</dbReference>
<proteinExistence type="predicted"/>
<feature type="transmembrane region" description="Helical" evidence="5">
    <location>
        <begin position="370"/>
        <end position="396"/>
    </location>
</feature>
<feature type="transmembrane region" description="Helical" evidence="5">
    <location>
        <begin position="417"/>
        <end position="434"/>
    </location>
</feature>
<feature type="transmembrane region" description="Helical" evidence="5">
    <location>
        <begin position="123"/>
        <end position="145"/>
    </location>
</feature>
<dbReference type="CDD" id="cd17321">
    <property type="entry name" value="MFS_MMR_MDR_like"/>
    <property type="match status" value="1"/>
</dbReference>
<evidence type="ECO:0000313" key="7">
    <source>
        <dbReference type="EMBL" id="GAD85896.1"/>
    </source>
</evidence>